<evidence type="ECO:0000313" key="9">
    <source>
        <dbReference type="Proteomes" id="UP001652660"/>
    </source>
</evidence>
<dbReference type="OrthoDB" id="410267at2759"/>
<feature type="transmembrane region" description="Helical" evidence="6">
    <location>
        <begin position="27"/>
        <end position="49"/>
    </location>
</feature>
<evidence type="ECO:0000256" key="1">
    <source>
        <dbReference type="ARBA" id="ARBA00004141"/>
    </source>
</evidence>
<feature type="transmembrane region" description="Helical" evidence="6">
    <location>
        <begin position="156"/>
        <end position="180"/>
    </location>
</feature>
<feature type="transmembrane region" description="Helical" evidence="6">
    <location>
        <begin position="370"/>
        <end position="388"/>
    </location>
</feature>
<dbReference type="Pfam" id="PF06813">
    <property type="entry name" value="Nodulin-like"/>
    <property type="match status" value="1"/>
</dbReference>
<organism evidence="9 10">
    <name type="scientific">Coffea arabica</name>
    <name type="common">Arabian coffee</name>
    <dbReference type="NCBI Taxonomy" id="13443"/>
    <lineage>
        <taxon>Eukaryota</taxon>
        <taxon>Viridiplantae</taxon>
        <taxon>Streptophyta</taxon>
        <taxon>Embryophyta</taxon>
        <taxon>Tracheophyta</taxon>
        <taxon>Spermatophyta</taxon>
        <taxon>Magnoliopsida</taxon>
        <taxon>eudicotyledons</taxon>
        <taxon>Gunneridae</taxon>
        <taxon>Pentapetalae</taxon>
        <taxon>asterids</taxon>
        <taxon>lamiids</taxon>
        <taxon>Gentianales</taxon>
        <taxon>Rubiaceae</taxon>
        <taxon>Ixoroideae</taxon>
        <taxon>Gardenieae complex</taxon>
        <taxon>Bertiereae - Coffeeae clade</taxon>
        <taxon>Coffeeae</taxon>
        <taxon>Coffea</taxon>
    </lineage>
</organism>
<dbReference type="InterPro" id="IPR010658">
    <property type="entry name" value="Nodulin-like"/>
</dbReference>
<dbReference type="Pfam" id="PF23262">
    <property type="entry name" value="NFD4_C"/>
    <property type="match status" value="1"/>
</dbReference>
<dbReference type="InterPro" id="IPR036259">
    <property type="entry name" value="MFS_trans_sf"/>
</dbReference>
<evidence type="ECO:0000256" key="4">
    <source>
        <dbReference type="ARBA" id="ARBA00023136"/>
    </source>
</evidence>
<feature type="transmembrane region" description="Helical" evidence="6">
    <location>
        <begin position="523"/>
        <end position="542"/>
    </location>
</feature>
<evidence type="ECO:0000259" key="8">
    <source>
        <dbReference type="Pfam" id="PF23262"/>
    </source>
</evidence>
<dbReference type="PANTHER" id="PTHR21576">
    <property type="entry name" value="UNCHARACTERIZED NODULIN-LIKE PROTEIN"/>
    <property type="match status" value="1"/>
</dbReference>
<name>A0A6P6SAL3_COFAR</name>
<feature type="domain" description="NFD4 C-terminal" evidence="8">
    <location>
        <begin position="340"/>
        <end position="550"/>
    </location>
</feature>
<dbReference type="PANTHER" id="PTHR21576:SF122">
    <property type="entry name" value="MFS TRANSPORTER"/>
    <property type="match status" value="1"/>
</dbReference>
<dbReference type="GO" id="GO:0016020">
    <property type="term" value="C:membrane"/>
    <property type="evidence" value="ECO:0007669"/>
    <property type="project" value="UniProtKB-SubCell"/>
</dbReference>
<protein>
    <submittedName>
        <fullName evidence="10">Protein NUCLEAR FUSION DEFECTIVE 4-like</fullName>
    </submittedName>
</protein>
<evidence type="ECO:0000256" key="2">
    <source>
        <dbReference type="ARBA" id="ARBA00022692"/>
    </source>
</evidence>
<accession>A0A6P6SAL3</accession>
<reference evidence="9" key="1">
    <citation type="journal article" date="2025" name="Foods">
        <title>Unveiling the Microbial Signatures of Arabica Coffee Cherries: Insights into Ripeness Specific Diversity, Functional Traits, and Implications for Quality and Safety.</title>
        <authorList>
            <consortium name="RefSeq"/>
            <person name="Tenea G.N."/>
            <person name="Cifuentes V."/>
            <person name="Reyes P."/>
            <person name="Cevallos-Vallejos M."/>
        </authorList>
    </citation>
    <scope>NUCLEOTIDE SEQUENCE [LARGE SCALE GENOMIC DNA]</scope>
</reference>
<proteinExistence type="inferred from homology"/>
<dbReference type="InterPro" id="IPR056555">
    <property type="entry name" value="NFD4_C"/>
</dbReference>
<reference evidence="10" key="2">
    <citation type="submission" date="2025-08" db="UniProtKB">
        <authorList>
            <consortium name="RefSeq"/>
        </authorList>
    </citation>
    <scope>IDENTIFICATION</scope>
    <source>
        <tissue evidence="10">Leaves</tissue>
    </source>
</reference>
<gene>
    <name evidence="10" type="primary">LOC113689160</name>
</gene>
<dbReference type="GeneID" id="113689160"/>
<evidence type="ECO:0000313" key="10">
    <source>
        <dbReference type="RefSeq" id="XP_027062784.1"/>
    </source>
</evidence>
<dbReference type="SUPFAM" id="SSF103473">
    <property type="entry name" value="MFS general substrate transporter"/>
    <property type="match status" value="1"/>
</dbReference>
<keyword evidence="2 6" id="KW-0812">Transmembrane</keyword>
<keyword evidence="3 6" id="KW-1133">Transmembrane helix</keyword>
<feature type="transmembrane region" description="Helical" evidence="6">
    <location>
        <begin position="186"/>
        <end position="204"/>
    </location>
</feature>
<evidence type="ECO:0000256" key="5">
    <source>
        <dbReference type="ARBA" id="ARBA00044504"/>
    </source>
</evidence>
<dbReference type="Proteomes" id="UP001652660">
    <property type="component" value="Chromosome 5c"/>
</dbReference>
<evidence type="ECO:0000256" key="3">
    <source>
        <dbReference type="ARBA" id="ARBA00022989"/>
    </source>
</evidence>
<feature type="transmembrane region" description="Helical" evidence="6">
    <location>
        <begin position="91"/>
        <end position="112"/>
    </location>
</feature>
<dbReference type="Gene3D" id="1.20.1250.20">
    <property type="entry name" value="MFS general substrate transporter like domains"/>
    <property type="match status" value="1"/>
</dbReference>
<feature type="transmembrane region" description="Helical" evidence="6">
    <location>
        <begin position="434"/>
        <end position="457"/>
    </location>
</feature>
<feature type="transmembrane region" description="Helical" evidence="6">
    <location>
        <begin position="253"/>
        <end position="273"/>
    </location>
</feature>
<evidence type="ECO:0000256" key="6">
    <source>
        <dbReference type="SAM" id="Phobius"/>
    </source>
</evidence>
<feature type="domain" description="Nodulin-like" evidence="7">
    <location>
        <begin position="26"/>
        <end position="266"/>
    </location>
</feature>
<dbReference type="AlphaFoldDB" id="A0A6P6SAL3"/>
<comment type="similarity">
    <text evidence="5">Belongs to the major facilitator superfamily. Phosphate:H(+) symporter (TC 2.A.1.9) family.</text>
</comment>
<evidence type="ECO:0000259" key="7">
    <source>
        <dbReference type="Pfam" id="PF06813"/>
    </source>
</evidence>
<feature type="transmembrane region" description="Helical" evidence="6">
    <location>
        <begin position="334"/>
        <end position="358"/>
    </location>
</feature>
<feature type="transmembrane region" description="Helical" evidence="6">
    <location>
        <begin position="225"/>
        <end position="247"/>
    </location>
</feature>
<feature type="transmembrane region" description="Helical" evidence="6">
    <location>
        <begin position="464"/>
        <end position="483"/>
    </location>
</feature>
<feature type="transmembrane region" description="Helical" evidence="6">
    <location>
        <begin position="409"/>
        <end position="428"/>
    </location>
</feature>
<dbReference type="CDD" id="cd17354">
    <property type="entry name" value="MFS_Mch1p_like"/>
    <property type="match status" value="1"/>
</dbReference>
<comment type="subcellular location">
    <subcellularLocation>
        <location evidence="1">Membrane</location>
        <topology evidence="1">Multi-pass membrane protein</topology>
    </subcellularLocation>
</comment>
<keyword evidence="9" id="KW-1185">Reference proteome</keyword>
<keyword evidence="4 6" id="KW-0472">Membrane</keyword>
<dbReference type="RefSeq" id="XP_027062784.1">
    <property type="nucleotide sequence ID" value="XM_027206983.2"/>
</dbReference>
<sequence length="578" mass="63659">MVETELKGAMGWKATGAFVRHLLTSRWFMVFATFLLMSMSGATYMFGIYSGDIKSSLGYDQTTLNLISFFKDVGANNGIVAGLVNEVAPPWLVLSCGAIMNFFGYFMIWLVVTHRIAKPPAWQMFLYIGIGTNSQTFPCIVALVSCVKNCPESRGVVVGMIKGFIGLSGAVITQLYLTFYGHNSKSLILLVAWLPAAVSILFLRTIRIMEVVQQAHNSHKIFQNFLYSSLSLAGFLMIMIIMQNWLSFTRFEYAASGSVVLLLLIFTNFLVVVREEFDLWKSKKQVLDDHPPSMVELTPAEAVPKPQNQEVQVSCFSNMFTQPKRGEDHTILQGIFTADMLILFTVSAFGIGGTLVAIDNLGQIGKSLGYPTKTIATFVTLVSVWNFLGRVAAGFASEILLAKYNFARPLMLALVLFVSCAGHLLIAFGVPNSVYLASLIVGFCFGAQWTLIFSIVSELFGLKYYSTLVSIVAGGTPLGTYVLKVRVAGHLYDMEALKQMAAKGLTRKEGEALTCNGVECYKLSFLILTAATFFGCALSLVLSYRTRNFYKGDIYKKFKDQAHAADTEKLSVTNVTTT</sequence>